<feature type="region of interest" description="Disordered" evidence="1">
    <location>
        <begin position="156"/>
        <end position="234"/>
    </location>
</feature>
<protein>
    <submittedName>
        <fullName evidence="2">Uncharacterized protein</fullName>
    </submittedName>
</protein>
<accession>A0AAW1P3W0</accession>
<feature type="compositionally biased region" description="Polar residues" evidence="1">
    <location>
        <begin position="192"/>
        <end position="205"/>
    </location>
</feature>
<proteinExistence type="predicted"/>
<evidence type="ECO:0000256" key="1">
    <source>
        <dbReference type="SAM" id="MobiDB-lite"/>
    </source>
</evidence>
<gene>
    <name evidence="2" type="ORF">WJX73_007618</name>
</gene>
<dbReference type="EMBL" id="JALJOQ010000047">
    <property type="protein sequence ID" value="KAK9804984.1"/>
    <property type="molecule type" value="Genomic_DNA"/>
</dbReference>
<evidence type="ECO:0000313" key="2">
    <source>
        <dbReference type="EMBL" id="KAK9804984.1"/>
    </source>
</evidence>
<reference evidence="2 3" key="1">
    <citation type="journal article" date="2024" name="Nat. Commun.">
        <title>Phylogenomics reveals the evolutionary origins of lichenization in chlorophyte algae.</title>
        <authorList>
            <person name="Puginier C."/>
            <person name="Libourel C."/>
            <person name="Otte J."/>
            <person name="Skaloud P."/>
            <person name="Haon M."/>
            <person name="Grisel S."/>
            <person name="Petersen M."/>
            <person name="Berrin J.G."/>
            <person name="Delaux P.M."/>
            <person name="Dal Grande F."/>
            <person name="Keller J."/>
        </authorList>
    </citation>
    <scope>NUCLEOTIDE SEQUENCE [LARGE SCALE GENOMIC DNA]</scope>
    <source>
        <strain evidence="2 3">SAG 2036</strain>
    </source>
</reference>
<feature type="region of interest" description="Disordered" evidence="1">
    <location>
        <begin position="102"/>
        <end position="124"/>
    </location>
</feature>
<feature type="compositionally biased region" description="Low complexity" evidence="1">
    <location>
        <begin position="174"/>
        <end position="185"/>
    </location>
</feature>
<sequence>MVSKRRLEEDVEDRQSAENPRTRRKLDHSFTPCFEKTSAGWQLCGQPKLPASINAQLFAKHPPMKRNKTEARKPLRRFNARPAKLAHAKYVMCAEDEEWLARSESQPAQRQQGPPAAPATFSFPSPALALPPAVAKPQESNSTGFGSMFQITFGTGAPAFGQPPKQSAPTFGKPAAAASQPAFQFGPKAPTFGTNNQQQTPAFGTNPQQQAPPFGANPQQQAPAFGANQQQQQQAPPFGLTASSFLLSLSRCRCRGLLHRVCSTSPILSQTSSLHVCTPGSLVCSRAAAKACKASCAVCRPQSGRQQPGAIYLGHIRLHSLQHVKASSRRCKPILRPSAT</sequence>
<feature type="region of interest" description="Disordered" evidence="1">
    <location>
        <begin position="1"/>
        <end position="26"/>
    </location>
</feature>
<comment type="caution">
    <text evidence="2">The sequence shown here is derived from an EMBL/GenBank/DDBJ whole genome shotgun (WGS) entry which is preliminary data.</text>
</comment>
<feature type="compositionally biased region" description="Low complexity" evidence="1">
    <location>
        <begin position="106"/>
        <end position="124"/>
    </location>
</feature>
<dbReference type="Proteomes" id="UP001465755">
    <property type="component" value="Unassembled WGS sequence"/>
</dbReference>
<dbReference type="AlphaFoldDB" id="A0AAW1P3W0"/>
<organism evidence="2 3">
    <name type="scientific">Symbiochloris irregularis</name>
    <dbReference type="NCBI Taxonomy" id="706552"/>
    <lineage>
        <taxon>Eukaryota</taxon>
        <taxon>Viridiplantae</taxon>
        <taxon>Chlorophyta</taxon>
        <taxon>core chlorophytes</taxon>
        <taxon>Trebouxiophyceae</taxon>
        <taxon>Trebouxiales</taxon>
        <taxon>Trebouxiaceae</taxon>
        <taxon>Symbiochloris</taxon>
    </lineage>
</organism>
<keyword evidence="3" id="KW-1185">Reference proteome</keyword>
<feature type="compositionally biased region" description="Basic and acidic residues" evidence="1">
    <location>
        <begin position="1"/>
        <end position="16"/>
    </location>
</feature>
<name>A0AAW1P3W0_9CHLO</name>
<evidence type="ECO:0000313" key="3">
    <source>
        <dbReference type="Proteomes" id="UP001465755"/>
    </source>
</evidence>
<feature type="compositionally biased region" description="Low complexity" evidence="1">
    <location>
        <begin position="206"/>
        <end position="234"/>
    </location>
</feature>